<protein>
    <recommendedName>
        <fullName evidence="4">Xylanolytic transcriptional activator regulatory domain-containing protein</fullName>
    </recommendedName>
</protein>
<dbReference type="InterPro" id="IPR007219">
    <property type="entry name" value="XnlR_reg_dom"/>
</dbReference>
<evidence type="ECO:0000313" key="6">
    <source>
        <dbReference type="Proteomes" id="UP000186601"/>
    </source>
</evidence>
<keyword evidence="2" id="KW-0539">Nucleus</keyword>
<dbReference type="AlphaFoldDB" id="A0A2R6P0M3"/>
<comment type="caution">
    <text evidence="5">The sequence shown here is derived from an EMBL/GenBank/DDBJ whole genome shotgun (WGS) entry which is preliminary data.</text>
</comment>
<dbReference type="PANTHER" id="PTHR31001">
    <property type="entry name" value="UNCHARACTERIZED TRANSCRIPTIONAL REGULATORY PROTEIN"/>
    <property type="match status" value="1"/>
</dbReference>
<evidence type="ECO:0000313" key="5">
    <source>
        <dbReference type="EMBL" id="PSR82564.1"/>
    </source>
</evidence>
<accession>A0A2R6P0M3</accession>
<feature type="region of interest" description="Disordered" evidence="3">
    <location>
        <begin position="71"/>
        <end position="109"/>
    </location>
</feature>
<name>A0A2R6P0M3_9APHY</name>
<evidence type="ECO:0000259" key="4">
    <source>
        <dbReference type="Pfam" id="PF04082"/>
    </source>
</evidence>
<dbReference type="InterPro" id="IPR050613">
    <property type="entry name" value="Sec_Metabolite_Reg"/>
</dbReference>
<sequence length="308" mass="33652">MNERIRQLEDALAILQARCSNETHPLLRDELLTTNAEQEEEECTTEVTPARPVDVIDTFGTLSVSEHGVSRFFGPTGGAETELDTPPSSPPVGTASPGSGRDSMSPPITGELTRFSASFPFTPIGSPSEVQDLIEQYLPAWARATHLCEMYLQNAAWLFRGITRHQLMVEMLPIIYKRPVSADTPSSQDFSGPHDLALIFLVFAVGSLLDMSQEPYSAEGEHFHHIARAALCLQPVLEKPSVVAIQALRLLSIYTAMAGKELRGSETTMETTWSLLALSAQLAQSVRLIRLVSTEAPNSSSGVLDRFT</sequence>
<dbReference type="Proteomes" id="UP000186601">
    <property type="component" value="Unassembled WGS sequence"/>
</dbReference>
<dbReference type="PANTHER" id="PTHR31001:SF56">
    <property type="entry name" value="ZN(2)-C6 FUNGAL-TYPE DOMAIN-CONTAINING PROTEIN"/>
    <property type="match status" value="1"/>
</dbReference>
<feature type="domain" description="Xylanolytic transcriptional activator regulatory" evidence="4">
    <location>
        <begin position="173"/>
        <end position="290"/>
    </location>
</feature>
<dbReference type="GO" id="GO:0005634">
    <property type="term" value="C:nucleus"/>
    <property type="evidence" value="ECO:0007669"/>
    <property type="project" value="UniProtKB-SubCell"/>
</dbReference>
<dbReference type="OrthoDB" id="424974at2759"/>
<dbReference type="EMBL" id="MLYV02000581">
    <property type="protein sequence ID" value="PSR82564.1"/>
    <property type="molecule type" value="Genomic_DNA"/>
</dbReference>
<reference evidence="5 6" key="1">
    <citation type="submission" date="2018-02" db="EMBL/GenBank/DDBJ databases">
        <title>Genome sequence of the basidiomycete white-rot fungus Phlebia centrifuga.</title>
        <authorList>
            <person name="Granchi Z."/>
            <person name="Peng M."/>
            <person name="de Vries R.P."/>
            <person name="Hilden K."/>
            <person name="Makela M.R."/>
            <person name="Grigoriev I."/>
            <person name="Riley R."/>
        </authorList>
    </citation>
    <scope>NUCLEOTIDE SEQUENCE [LARGE SCALE GENOMIC DNA]</scope>
    <source>
        <strain evidence="5 6">FBCC195</strain>
    </source>
</reference>
<evidence type="ECO:0000256" key="1">
    <source>
        <dbReference type="ARBA" id="ARBA00004123"/>
    </source>
</evidence>
<dbReference type="CDD" id="cd12148">
    <property type="entry name" value="fungal_TF_MHR"/>
    <property type="match status" value="1"/>
</dbReference>
<proteinExistence type="predicted"/>
<comment type="subcellular location">
    <subcellularLocation>
        <location evidence="1">Nucleus</location>
    </subcellularLocation>
</comment>
<gene>
    <name evidence="5" type="ORF">PHLCEN_2v5997</name>
</gene>
<organism evidence="5 6">
    <name type="scientific">Hermanssonia centrifuga</name>
    <dbReference type="NCBI Taxonomy" id="98765"/>
    <lineage>
        <taxon>Eukaryota</taxon>
        <taxon>Fungi</taxon>
        <taxon>Dikarya</taxon>
        <taxon>Basidiomycota</taxon>
        <taxon>Agaricomycotina</taxon>
        <taxon>Agaricomycetes</taxon>
        <taxon>Polyporales</taxon>
        <taxon>Meruliaceae</taxon>
        <taxon>Hermanssonia</taxon>
    </lineage>
</organism>
<evidence type="ECO:0000256" key="3">
    <source>
        <dbReference type="SAM" id="MobiDB-lite"/>
    </source>
</evidence>
<keyword evidence="6" id="KW-1185">Reference proteome</keyword>
<evidence type="ECO:0000256" key="2">
    <source>
        <dbReference type="ARBA" id="ARBA00023242"/>
    </source>
</evidence>
<dbReference type="Pfam" id="PF04082">
    <property type="entry name" value="Fungal_trans"/>
    <property type="match status" value="1"/>
</dbReference>